<evidence type="ECO:0000313" key="4">
    <source>
        <dbReference type="Proteomes" id="UP000246316"/>
    </source>
</evidence>
<accession>A0A2S1GM10</accession>
<dbReference type="RefSeq" id="YP_010095226.1">
    <property type="nucleotide sequence ID" value="NC_055743.1"/>
</dbReference>
<dbReference type="InterPro" id="IPR015198">
    <property type="entry name" value="Phage_T4_MotA_Tscrpt_reg_N"/>
</dbReference>
<evidence type="ECO:0000313" key="3">
    <source>
        <dbReference type="EMBL" id="AWD90427.1"/>
    </source>
</evidence>
<dbReference type="SUPFAM" id="SSF46785">
    <property type="entry name" value="Winged helix' DNA-binding domain"/>
    <property type="match status" value="1"/>
</dbReference>
<dbReference type="Proteomes" id="UP000246316">
    <property type="component" value="Segment"/>
</dbReference>
<dbReference type="InterPro" id="IPR036474">
    <property type="entry name" value="MotA_Tscrpt_reg_C_sf"/>
</dbReference>
<dbReference type="InterPro" id="IPR036390">
    <property type="entry name" value="WH_DNA-bd_sf"/>
</dbReference>
<proteinExistence type="predicted"/>
<organism evidence="3 4">
    <name type="scientific">Erwinia phage Cronus</name>
    <dbReference type="NCBI Taxonomy" id="2163633"/>
    <lineage>
        <taxon>Viruses</taxon>
        <taxon>Duplodnaviria</taxon>
        <taxon>Heunggongvirae</taxon>
        <taxon>Uroviricota</taxon>
        <taxon>Caudoviricetes</taxon>
        <taxon>Pantevenvirales</taxon>
        <taxon>Straboviridae</taxon>
        <taxon>Tevenvirinae</taxon>
        <taxon>Risoevirus</taxon>
        <taxon>Risoevirus cronus</taxon>
        <taxon>Roskildevirus cronus</taxon>
    </lineage>
</organism>
<evidence type="ECO:0000259" key="1">
    <source>
        <dbReference type="Pfam" id="PF09114"/>
    </source>
</evidence>
<keyword evidence="4" id="KW-1185">Reference proteome</keyword>
<protein>
    <submittedName>
        <fullName evidence="3">Transcription factor MotA, activation domain</fullName>
    </submittedName>
</protein>
<reference evidence="3" key="1">
    <citation type="submission" date="2018-03" db="EMBL/GenBank/DDBJ databases">
        <title>Phage therapy in agriculture - a green tech approach to combat plant pathogenic bacteria.</title>
        <authorList>
            <person name="Carstens A.B."/>
            <person name="Djurhuus A.M."/>
            <person name="Hansen L.H."/>
        </authorList>
    </citation>
    <scope>NUCLEOTIDE SEQUENCE [LARGE SCALE GENOMIC DNA]</scope>
</reference>
<dbReference type="InterPro" id="IPR036388">
    <property type="entry name" value="WH-like_DNA-bd_sf"/>
</dbReference>
<dbReference type="Pfam" id="PF09114">
    <property type="entry name" value="MotA_activ"/>
    <property type="match status" value="1"/>
</dbReference>
<dbReference type="KEGG" id="vg:65112860"/>
<evidence type="ECO:0000259" key="2">
    <source>
        <dbReference type="Pfam" id="PF09158"/>
    </source>
</evidence>
<feature type="domain" description="Transcription regulator MotA C-terminal" evidence="2">
    <location>
        <begin position="108"/>
        <end position="204"/>
    </location>
</feature>
<dbReference type="InterPro" id="IPR015241">
    <property type="entry name" value="MotA_Tscrpt_reg_C"/>
</dbReference>
<feature type="domain" description="Bacteriophage T4 MotA transcription regulator N-terminal" evidence="1">
    <location>
        <begin position="2"/>
        <end position="97"/>
    </location>
</feature>
<dbReference type="Pfam" id="PF09158">
    <property type="entry name" value="MotCF"/>
    <property type="match status" value="1"/>
</dbReference>
<dbReference type="GeneID" id="65112860"/>
<name>A0A2S1GM10_9CAUD</name>
<sequence>MSKVTYIIKASKDSVSENAANVLIVIAKQNFISSAEVREKLEETLSASSVNSNIGVLIKKGLIEKSGEGLIITAEATDLLNEAARIYAEENKPELVKERKTRKPRGLTEDMKADMEFLKAMVKEKFEVKSVTEDRSNYLVNVNDKKNGIRRFEVLNRGIFRVGGYKVPQETLDMLEAAGMTYRIGGSNAYIDMPLTRDNMTKIVALF</sequence>
<dbReference type="Gene3D" id="3.90.1150.20">
    <property type="entry name" value="Transcription regulator MotA, C-terminal domain"/>
    <property type="match status" value="1"/>
</dbReference>
<dbReference type="EMBL" id="MH059636">
    <property type="protein sequence ID" value="AWD90427.1"/>
    <property type="molecule type" value="Genomic_DNA"/>
</dbReference>
<dbReference type="Gene3D" id="1.10.10.10">
    <property type="entry name" value="Winged helix-like DNA-binding domain superfamily/Winged helix DNA-binding domain"/>
    <property type="match status" value="1"/>
</dbReference>
<dbReference type="SUPFAM" id="SSF69652">
    <property type="entry name" value="DNA-binding C-terminal domain of the transcription factor MotA"/>
    <property type="match status" value="1"/>
</dbReference>